<comment type="catalytic activity">
    <reaction evidence="3 4">
        <text>[thioredoxin]-disulfide + L-methionine + H2O = L-methionine (S)-S-oxide + [thioredoxin]-dithiol</text>
        <dbReference type="Rhea" id="RHEA:19993"/>
        <dbReference type="Rhea" id="RHEA-COMP:10698"/>
        <dbReference type="Rhea" id="RHEA-COMP:10700"/>
        <dbReference type="ChEBI" id="CHEBI:15377"/>
        <dbReference type="ChEBI" id="CHEBI:29950"/>
        <dbReference type="ChEBI" id="CHEBI:50058"/>
        <dbReference type="ChEBI" id="CHEBI:57844"/>
        <dbReference type="ChEBI" id="CHEBI:58772"/>
        <dbReference type="EC" id="1.8.4.11"/>
    </reaction>
</comment>
<evidence type="ECO:0000259" key="5">
    <source>
        <dbReference type="Pfam" id="PF01625"/>
    </source>
</evidence>
<dbReference type="EMBL" id="AP027268">
    <property type="protein sequence ID" value="BDW93999.1"/>
    <property type="molecule type" value="Genomic_DNA"/>
</dbReference>
<dbReference type="Proteomes" id="UP001330184">
    <property type="component" value="Chromosome"/>
</dbReference>
<dbReference type="NCBIfam" id="TIGR00401">
    <property type="entry name" value="msrA"/>
    <property type="match status" value="1"/>
</dbReference>
<evidence type="ECO:0000256" key="1">
    <source>
        <dbReference type="ARBA" id="ARBA00023002"/>
    </source>
</evidence>
<keyword evidence="1 4" id="KW-0560">Oxidoreductase</keyword>
<evidence type="ECO:0000256" key="3">
    <source>
        <dbReference type="ARBA" id="ARBA00048782"/>
    </source>
</evidence>
<dbReference type="InterPro" id="IPR036509">
    <property type="entry name" value="Met_Sox_Rdtase_MsrA_sf"/>
</dbReference>
<comment type="function">
    <text evidence="4">Has an important function as a repair enzyme for proteins that have been inactivated by oxidation. Catalyzes the reversible oxidation-reduction of methionine sulfoxide in proteins to methionine.</text>
</comment>
<dbReference type="SUPFAM" id="SSF55068">
    <property type="entry name" value="Peptide methionine sulfoxide reductase"/>
    <property type="match status" value="1"/>
</dbReference>
<name>A0AA48HBT9_9FLAO</name>
<accession>A0AA48HBT9</accession>
<protein>
    <recommendedName>
        <fullName evidence="4">Peptide methionine sulfoxide reductase MsrA</fullName>
        <shortName evidence="4">Protein-methionine-S-oxide reductase</shortName>
        <ecNumber evidence="4">1.8.4.11</ecNumber>
    </recommendedName>
    <alternativeName>
        <fullName evidence="4">Peptide-methionine (S)-S-oxide reductase</fullName>
        <shortName evidence="4">Peptide Met(O) reductase</shortName>
    </alternativeName>
</protein>
<dbReference type="PANTHER" id="PTHR43774">
    <property type="entry name" value="PEPTIDE METHIONINE SULFOXIDE REDUCTASE"/>
    <property type="match status" value="1"/>
</dbReference>
<feature type="domain" description="Peptide methionine sulphoxide reductase MsrA" evidence="5">
    <location>
        <begin position="11"/>
        <end position="164"/>
    </location>
</feature>
<dbReference type="Pfam" id="PF01625">
    <property type="entry name" value="PMSR"/>
    <property type="match status" value="1"/>
</dbReference>
<dbReference type="InterPro" id="IPR002569">
    <property type="entry name" value="Met_Sox_Rdtase_MsrA_dom"/>
</dbReference>
<gene>
    <name evidence="6" type="primary">mrsA_2</name>
    <name evidence="4" type="synonym">msrA</name>
    <name evidence="6" type="ORF">MACH07_28310</name>
</gene>
<dbReference type="EC" id="1.8.4.11" evidence="4"/>
<dbReference type="AlphaFoldDB" id="A0AA48HBT9"/>
<keyword evidence="7" id="KW-1185">Reference proteome</keyword>
<dbReference type="RefSeq" id="WP_224836993.1">
    <property type="nucleotide sequence ID" value="NZ_AP027268.1"/>
</dbReference>
<dbReference type="GO" id="GO:0008113">
    <property type="term" value="F:peptide-methionine (S)-S-oxide reductase activity"/>
    <property type="evidence" value="ECO:0007669"/>
    <property type="project" value="UniProtKB-UniRule"/>
</dbReference>
<dbReference type="HAMAP" id="MF_01401">
    <property type="entry name" value="MsrA"/>
    <property type="match status" value="1"/>
</dbReference>
<evidence type="ECO:0000313" key="6">
    <source>
        <dbReference type="EMBL" id="BDW93999.1"/>
    </source>
</evidence>
<organism evidence="6 7">
    <name type="scientific">Flagellimonas marinaquae</name>
    <dbReference type="NCBI Taxonomy" id="254955"/>
    <lineage>
        <taxon>Bacteria</taxon>
        <taxon>Pseudomonadati</taxon>
        <taxon>Bacteroidota</taxon>
        <taxon>Flavobacteriia</taxon>
        <taxon>Flavobacteriales</taxon>
        <taxon>Flavobacteriaceae</taxon>
        <taxon>Flagellimonas</taxon>
    </lineage>
</organism>
<dbReference type="Gene3D" id="3.30.1060.10">
    <property type="entry name" value="Peptide methionine sulphoxide reductase MsrA"/>
    <property type="match status" value="1"/>
</dbReference>
<feature type="active site" evidence="4">
    <location>
        <position position="18"/>
    </location>
</feature>
<comment type="similarity">
    <text evidence="4">Belongs to the MsrA Met sulfoxide reductase family.</text>
</comment>
<proteinExistence type="inferred from homology"/>
<evidence type="ECO:0000313" key="7">
    <source>
        <dbReference type="Proteomes" id="UP001330184"/>
    </source>
</evidence>
<dbReference type="PANTHER" id="PTHR43774:SF1">
    <property type="entry name" value="PEPTIDE METHIONINE SULFOXIDE REDUCTASE MSRA 2"/>
    <property type="match status" value="1"/>
</dbReference>
<evidence type="ECO:0000256" key="2">
    <source>
        <dbReference type="ARBA" id="ARBA00047806"/>
    </source>
</evidence>
<reference evidence="6 7" key="1">
    <citation type="submission" date="2023-01" db="EMBL/GenBank/DDBJ databases">
        <title>Complete genome sequence of Muricauda aquimarina strain IFOP_LL357.</title>
        <authorList>
            <person name="Gajardo G."/>
            <person name="Ueki S."/>
            <person name="Maruyama F."/>
        </authorList>
    </citation>
    <scope>NUCLEOTIDE SEQUENCE [LARGE SCALE GENOMIC DNA]</scope>
    <source>
        <strain evidence="6 7">IFOP_LL357</strain>
    </source>
</reference>
<evidence type="ECO:0000256" key="4">
    <source>
        <dbReference type="HAMAP-Rule" id="MF_01401"/>
    </source>
</evidence>
<comment type="catalytic activity">
    <reaction evidence="2 4">
        <text>L-methionyl-[protein] + [thioredoxin]-disulfide + H2O = L-methionyl-(S)-S-oxide-[protein] + [thioredoxin]-dithiol</text>
        <dbReference type="Rhea" id="RHEA:14217"/>
        <dbReference type="Rhea" id="RHEA-COMP:10698"/>
        <dbReference type="Rhea" id="RHEA-COMP:10700"/>
        <dbReference type="Rhea" id="RHEA-COMP:12313"/>
        <dbReference type="Rhea" id="RHEA-COMP:12315"/>
        <dbReference type="ChEBI" id="CHEBI:15377"/>
        <dbReference type="ChEBI" id="CHEBI:16044"/>
        <dbReference type="ChEBI" id="CHEBI:29950"/>
        <dbReference type="ChEBI" id="CHEBI:44120"/>
        <dbReference type="ChEBI" id="CHEBI:50058"/>
        <dbReference type="EC" id="1.8.4.11"/>
    </reaction>
</comment>
<sequence>MNKQNDSILETAILAGGCFWCTEAVFQRLNGVVEVVSGYTGGTIKNPAYREICTGRTGHAEGVKITFDPSIISYAELLEVFFATHDPTTLNRQGNDVGTQYRSEIFYTSPEQKQIAEDFINLLDNESIFDSPIVTQISEEKPFYLAEKEHHDYYNGHREQPYCQIIIDPKIKKLNNYFSKKLKHGTI</sequence>